<evidence type="ECO:0000256" key="2">
    <source>
        <dbReference type="ARBA" id="ARBA00009441"/>
    </source>
</evidence>
<feature type="domain" description="RecF/RecN/SMC N-terminal" evidence="10">
    <location>
        <begin position="55"/>
        <end position="560"/>
    </location>
</feature>
<dbReference type="GO" id="GO:0006281">
    <property type="term" value="P:DNA repair"/>
    <property type="evidence" value="ECO:0007669"/>
    <property type="project" value="UniProtKB-KW"/>
</dbReference>
<dbReference type="InterPro" id="IPR003395">
    <property type="entry name" value="RecF/RecN/SMC_N"/>
</dbReference>
<keyword evidence="7" id="KW-0234">DNA repair</keyword>
<dbReference type="InterPro" id="IPR004604">
    <property type="entry name" value="DNA_recomb/repair_RecN"/>
</dbReference>
<keyword evidence="5" id="KW-0227">DNA damage</keyword>
<evidence type="ECO:0000256" key="3">
    <source>
        <dbReference type="ARBA" id="ARBA00021315"/>
    </source>
</evidence>
<evidence type="ECO:0000259" key="10">
    <source>
        <dbReference type="Pfam" id="PF02463"/>
    </source>
</evidence>
<dbReference type="NCBIfam" id="NF008121">
    <property type="entry name" value="PRK10869.1"/>
    <property type="match status" value="1"/>
</dbReference>
<keyword evidence="6" id="KW-0067">ATP-binding</keyword>
<sequence>MGPALQVSTTKACNPEENTCLRFANHKNPVYIHSHCIHPQCFAGFRNNAEVICMLTQLTVSNYAIAERVELQFSKGMTALTGETGAGKSIVLDALGLAMGGRADAGAVRHGAKRADITATFDVSGIPEATEWLAEHELDDDNDCILRRVISKDGRSRAYINGQPCPLNHLKELGGVLMDIHSQHQHQSLLRKETHRKLVDEFAGVETLAAETREAWKSWNQIRQRLTERQQNADEAEAKLQLLRYQVEELDRLALEAGEQENLEQEQAQLSQADTVLHNSHQAALLCTEDETSAVDLVRQALQQLEQLPVDVPALADTIQMLNEAQIQISEAGDNLRHFVEDYEADPARLAEVEERLSAIYQMARKHRITPEELPELHQRLSAELAELDGGEGSLEQLAAELDSQRGRFDELAAELSEARARAAAELDQRVAAELTQLSMPNMQFITHLNRSNGGEPAPHGLEEIEFLVSANPGQPARPLAKVASGGELSRISLAIQVVVAQTSTTPTLVFDEVDVGIGGGTAEVVGRLLRTLGGNGQVLCVTHLPQVAAQCHQHLFVSKFTEQDATFSKIETLDDQGRISEVARMLGGVDMTEHTIAHAREMFSKGQATHH</sequence>
<organism evidence="11 12">
    <name type="scientific">Marinobacter manganoxydans MnI7-9</name>
    <dbReference type="NCBI Taxonomy" id="1094979"/>
    <lineage>
        <taxon>Bacteria</taxon>
        <taxon>Pseudomonadati</taxon>
        <taxon>Pseudomonadota</taxon>
        <taxon>Gammaproteobacteria</taxon>
        <taxon>Pseudomonadales</taxon>
        <taxon>Marinobacteraceae</taxon>
        <taxon>Marinobacter</taxon>
    </lineage>
</organism>
<dbReference type="Gene3D" id="3.40.50.300">
    <property type="entry name" value="P-loop containing nucleotide triphosphate hydrolases"/>
    <property type="match status" value="2"/>
</dbReference>
<keyword evidence="9" id="KW-0175">Coiled coil</keyword>
<evidence type="ECO:0000256" key="1">
    <source>
        <dbReference type="ARBA" id="ARBA00003618"/>
    </source>
</evidence>
<evidence type="ECO:0000256" key="4">
    <source>
        <dbReference type="ARBA" id="ARBA00022741"/>
    </source>
</evidence>
<comment type="function">
    <text evidence="1">May be involved in recombinational repair of damaged DNA.</text>
</comment>
<dbReference type="Pfam" id="PF02463">
    <property type="entry name" value="SMC_N"/>
    <property type="match status" value="1"/>
</dbReference>
<evidence type="ECO:0000256" key="8">
    <source>
        <dbReference type="ARBA" id="ARBA00033408"/>
    </source>
</evidence>
<dbReference type="NCBIfam" id="TIGR00634">
    <property type="entry name" value="recN"/>
    <property type="match status" value="1"/>
</dbReference>
<dbReference type="PANTHER" id="PTHR11059:SF0">
    <property type="entry name" value="DNA REPAIR PROTEIN RECN"/>
    <property type="match status" value="1"/>
</dbReference>
<dbReference type="SUPFAM" id="SSF52540">
    <property type="entry name" value="P-loop containing nucleoside triphosphate hydrolases"/>
    <property type="match status" value="2"/>
</dbReference>
<proteinExistence type="inferred from homology"/>
<evidence type="ECO:0000256" key="7">
    <source>
        <dbReference type="ARBA" id="ARBA00023204"/>
    </source>
</evidence>
<dbReference type="CDD" id="cd03241">
    <property type="entry name" value="ABC_RecN"/>
    <property type="match status" value="2"/>
</dbReference>
<evidence type="ECO:0000256" key="6">
    <source>
        <dbReference type="ARBA" id="ARBA00022840"/>
    </source>
</evidence>
<reference evidence="11 12" key="1">
    <citation type="journal article" date="2012" name="J. Bacteriol.">
        <title>Genome sequence of deep-sea manganese-oxidizing bacterium Marinobacter manganoxydans MnI7-9.</title>
        <authorList>
            <person name="Wang H."/>
            <person name="Li H."/>
            <person name="Shao Z."/>
            <person name="Liao S."/>
            <person name="Johnstone L."/>
            <person name="Rensing C."/>
            <person name="Wang G."/>
        </authorList>
    </citation>
    <scope>NUCLEOTIDE SEQUENCE [LARGE SCALE GENOMIC DNA]</scope>
    <source>
        <strain evidence="11 12">MnI7-9</strain>
    </source>
</reference>
<dbReference type="EMBL" id="AGTR01000025">
    <property type="protein sequence ID" value="EHJ05359.1"/>
    <property type="molecule type" value="Genomic_DNA"/>
</dbReference>
<feature type="coiled-coil region" evidence="9">
    <location>
        <begin position="226"/>
        <end position="253"/>
    </location>
</feature>
<accession>G6YQZ8</accession>
<evidence type="ECO:0000256" key="9">
    <source>
        <dbReference type="SAM" id="Coils"/>
    </source>
</evidence>
<keyword evidence="12" id="KW-1185">Reference proteome</keyword>
<dbReference type="InterPro" id="IPR027417">
    <property type="entry name" value="P-loop_NTPase"/>
</dbReference>
<dbReference type="GO" id="GO:0009432">
    <property type="term" value="P:SOS response"/>
    <property type="evidence" value="ECO:0007669"/>
    <property type="project" value="UniProtKB-ARBA"/>
</dbReference>
<dbReference type="PATRIC" id="fig|1094979.3.peg.1226"/>
<name>G6YQZ8_9GAMM</name>
<dbReference type="AlphaFoldDB" id="G6YQZ8"/>
<dbReference type="FunFam" id="3.40.50.300:FF:000319">
    <property type="entry name" value="DNA repair protein RecN"/>
    <property type="match status" value="1"/>
</dbReference>
<dbReference type="PANTHER" id="PTHR11059">
    <property type="entry name" value="DNA REPAIR PROTEIN RECN"/>
    <property type="match status" value="1"/>
</dbReference>
<dbReference type="GO" id="GO:0006310">
    <property type="term" value="P:DNA recombination"/>
    <property type="evidence" value="ECO:0007669"/>
    <property type="project" value="InterPro"/>
</dbReference>
<dbReference type="GO" id="GO:0005524">
    <property type="term" value="F:ATP binding"/>
    <property type="evidence" value="ECO:0007669"/>
    <property type="project" value="UniProtKB-KW"/>
</dbReference>
<gene>
    <name evidence="11" type="ORF">KYE_06356</name>
</gene>
<keyword evidence="4" id="KW-0547">Nucleotide-binding</keyword>
<evidence type="ECO:0000256" key="5">
    <source>
        <dbReference type="ARBA" id="ARBA00022763"/>
    </source>
</evidence>
<feature type="coiled-coil region" evidence="9">
    <location>
        <begin position="395"/>
        <end position="429"/>
    </location>
</feature>
<evidence type="ECO:0000313" key="11">
    <source>
        <dbReference type="EMBL" id="EHJ05359.1"/>
    </source>
</evidence>
<evidence type="ECO:0000313" key="12">
    <source>
        <dbReference type="Proteomes" id="UP000003208"/>
    </source>
</evidence>
<protein>
    <recommendedName>
        <fullName evidence="3">DNA repair protein RecN</fullName>
    </recommendedName>
    <alternativeName>
        <fullName evidence="8">Recombination protein N</fullName>
    </alternativeName>
</protein>
<dbReference type="PIRSF" id="PIRSF003128">
    <property type="entry name" value="RecN"/>
    <property type="match status" value="1"/>
</dbReference>
<dbReference type="FunFam" id="3.40.50.300:FF:000356">
    <property type="entry name" value="DNA repair protein RecN"/>
    <property type="match status" value="1"/>
</dbReference>
<dbReference type="Proteomes" id="UP000003208">
    <property type="component" value="Unassembled WGS sequence"/>
</dbReference>
<comment type="similarity">
    <text evidence="2">Belongs to the RecN family.</text>
</comment>
<dbReference type="GO" id="GO:0043590">
    <property type="term" value="C:bacterial nucleoid"/>
    <property type="evidence" value="ECO:0007669"/>
    <property type="project" value="TreeGrafter"/>
</dbReference>